<dbReference type="GO" id="GO:0016538">
    <property type="term" value="F:cyclin-dependent protein serine/threonine kinase regulator activity"/>
    <property type="evidence" value="ECO:0007669"/>
    <property type="project" value="InterPro"/>
</dbReference>
<name>A0A8H8DM89_9FUNG</name>
<dbReference type="InterPro" id="IPR043198">
    <property type="entry name" value="Cyclin/Ssn8"/>
</dbReference>
<dbReference type="OrthoDB" id="10264655at2759"/>
<dbReference type="EMBL" id="JAEFCI010001235">
    <property type="protein sequence ID" value="KAG5463042.1"/>
    <property type="molecule type" value="Genomic_DNA"/>
</dbReference>
<organism evidence="1 2">
    <name type="scientific">Olpidium bornovanus</name>
    <dbReference type="NCBI Taxonomy" id="278681"/>
    <lineage>
        <taxon>Eukaryota</taxon>
        <taxon>Fungi</taxon>
        <taxon>Fungi incertae sedis</taxon>
        <taxon>Olpidiomycota</taxon>
        <taxon>Olpidiomycotina</taxon>
        <taxon>Olpidiomycetes</taxon>
        <taxon>Olpidiales</taxon>
        <taxon>Olpidiaceae</taxon>
        <taxon>Olpidium</taxon>
    </lineage>
</organism>
<sequence>MPAMASRLPLLNTIASPDQLREPPSGADGVPARLEFDMRDIGCELIQTAGILLKLPQVTMATAQVLFQKFFYVASARKFAVRVCTPPAPRPPFAVRGTFYPLTAARPFQDIAMGALFLASKLQESPRKVRDIVNTFDQAVKIARKQPTDPLQLFGTVGSERQFDTALRRCEILSWTVDFCAGPTFPAIPTF</sequence>
<evidence type="ECO:0000313" key="1">
    <source>
        <dbReference type="EMBL" id="KAG5463042.1"/>
    </source>
</evidence>
<keyword evidence="2" id="KW-1185">Reference proteome</keyword>
<dbReference type="Gene3D" id="1.10.472.10">
    <property type="entry name" value="Cyclin-like"/>
    <property type="match status" value="1"/>
</dbReference>
<reference evidence="1 2" key="1">
    <citation type="journal article" name="Sci. Rep.">
        <title>Genome-scale phylogenetic analyses confirm Olpidium as the closest living zoosporic fungus to the non-flagellated, terrestrial fungi.</title>
        <authorList>
            <person name="Chang Y."/>
            <person name="Rochon D."/>
            <person name="Sekimoto S."/>
            <person name="Wang Y."/>
            <person name="Chovatia M."/>
            <person name="Sandor L."/>
            <person name="Salamov A."/>
            <person name="Grigoriev I.V."/>
            <person name="Stajich J.E."/>
            <person name="Spatafora J.W."/>
        </authorList>
    </citation>
    <scope>NUCLEOTIDE SEQUENCE [LARGE SCALE GENOMIC DNA]</scope>
    <source>
        <strain evidence="1">S191</strain>
    </source>
</reference>
<evidence type="ECO:0000313" key="2">
    <source>
        <dbReference type="Proteomes" id="UP000673691"/>
    </source>
</evidence>
<protein>
    <submittedName>
        <fullName evidence="1">Cyclin-like protein</fullName>
    </submittedName>
</protein>
<accession>A0A8H8DM89</accession>
<gene>
    <name evidence="1" type="ORF">BJ554DRAFT_2201</name>
</gene>
<dbReference type="SUPFAM" id="SSF47954">
    <property type="entry name" value="Cyclin-like"/>
    <property type="match status" value="1"/>
</dbReference>
<dbReference type="InterPro" id="IPR036915">
    <property type="entry name" value="Cyclin-like_sf"/>
</dbReference>
<proteinExistence type="predicted"/>
<comment type="caution">
    <text evidence="1">The sequence shown here is derived from an EMBL/GenBank/DDBJ whole genome shotgun (WGS) entry which is preliminary data.</text>
</comment>
<dbReference type="GO" id="GO:0006357">
    <property type="term" value="P:regulation of transcription by RNA polymerase II"/>
    <property type="evidence" value="ECO:0007669"/>
    <property type="project" value="InterPro"/>
</dbReference>
<dbReference type="Proteomes" id="UP000673691">
    <property type="component" value="Unassembled WGS sequence"/>
</dbReference>
<dbReference type="PANTHER" id="PTHR10026">
    <property type="entry name" value="CYCLIN"/>
    <property type="match status" value="1"/>
</dbReference>
<dbReference type="AlphaFoldDB" id="A0A8H8DM89"/>